<dbReference type="STRING" id="1802610.A2W32_00340"/>
<dbReference type="PANTHER" id="PTHR10806:SF6">
    <property type="entry name" value="SIGNAL PEPTIDASE COMPLEX CATALYTIC SUBUNIT SEC11"/>
    <property type="match status" value="1"/>
</dbReference>
<evidence type="ECO:0000313" key="9">
    <source>
        <dbReference type="Proteomes" id="UP000177371"/>
    </source>
</evidence>
<gene>
    <name evidence="8" type="ORF">A2W32_00340</name>
</gene>
<dbReference type="Gene3D" id="2.10.109.10">
    <property type="entry name" value="Umud Fragment, subunit A"/>
    <property type="match status" value="1"/>
</dbReference>
<dbReference type="Pfam" id="PF10502">
    <property type="entry name" value="Peptidase_S26"/>
    <property type="match status" value="1"/>
</dbReference>
<dbReference type="EC" id="3.4.21.89" evidence="5"/>
<feature type="domain" description="Peptidase S26" evidence="7">
    <location>
        <begin position="22"/>
        <end position="92"/>
    </location>
</feature>
<name>A0A1F4V1A9_UNCKA</name>
<feature type="transmembrane region" description="Helical" evidence="6">
    <location>
        <begin position="12"/>
        <end position="33"/>
    </location>
</feature>
<dbReference type="PANTHER" id="PTHR10806">
    <property type="entry name" value="SIGNAL PEPTIDASE COMPLEX CATALYTIC SUBUNIT SEC11"/>
    <property type="match status" value="1"/>
</dbReference>
<sequence length="190" mass="21172">MNKSIIKTILKVIEWEIFLVFLVLIFVLILPILPVNLGISSFIIISGSMEPTIHKGSISIVKKVNPSNLEPGSIVAFESPMNLKDTIVHRLVDTTDNKFITKGDNNKTNDSWSLTASKIKGKVLFSLPYLGHISLYVKSVKGFVLLIGVPSMVLIVLQIRKIKEGIEEEIEKRSLQLVAKYSKESINSLI</sequence>
<organism evidence="8 9">
    <name type="scientific">candidate division WWE3 bacterium RBG_16_37_10</name>
    <dbReference type="NCBI Taxonomy" id="1802610"/>
    <lineage>
        <taxon>Bacteria</taxon>
        <taxon>Katanobacteria</taxon>
    </lineage>
</organism>
<dbReference type="PRINTS" id="PR00728">
    <property type="entry name" value="SIGNALPTASE"/>
</dbReference>
<dbReference type="AlphaFoldDB" id="A0A1F4V1A9"/>
<dbReference type="GO" id="GO:0009003">
    <property type="term" value="F:signal peptidase activity"/>
    <property type="evidence" value="ECO:0007669"/>
    <property type="project" value="UniProtKB-EC"/>
</dbReference>
<evidence type="ECO:0000256" key="1">
    <source>
        <dbReference type="ARBA" id="ARBA00004370"/>
    </source>
</evidence>
<dbReference type="GO" id="GO:0006465">
    <property type="term" value="P:signal peptide processing"/>
    <property type="evidence" value="ECO:0007669"/>
    <property type="project" value="UniProtKB-UniRule"/>
</dbReference>
<keyword evidence="2 6" id="KW-0812">Transmembrane</keyword>
<evidence type="ECO:0000313" key="8">
    <source>
        <dbReference type="EMBL" id="OGC50995.1"/>
    </source>
</evidence>
<evidence type="ECO:0000256" key="5">
    <source>
        <dbReference type="NCBIfam" id="TIGR02228"/>
    </source>
</evidence>
<dbReference type="GO" id="GO:0004252">
    <property type="term" value="F:serine-type endopeptidase activity"/>
    <property type="evidence" value="ECO:0007669"/>
    <property type="project" value="UniProtKB-UniRule"/>
</dbReference>
<protein>
    <recommendedName>
        <fullName evidence="5">Signal peptidase I</fullName>
        <ecNumber evidence="5">3.4.21.89</ecNumber>
    </recommendedName>
</protein>
<evidence type="ECO:0000259" key="7">
    <source>
        <dbReference type="Pfam" id="PF10502"/>
    </source>
</evidence>
<dbReference type="CDD" id="cd06530">
    <property type="entry name" value="S26_SPase_I"/>
    <property type="match status" value="1"/>
</dbReference>
<dbReference type="SUPFAM" id="SSF51306">
    <property type="entry name" value="LexA/Signal peptidase"/>
    <property type="match status" value="1"/>
</dbReference>
<evidence type="ECO:0000256" key="2">
    <source>
        <dbReference type="ARBA" id="ARBA00022692"/>
    </source>
</evidence>
<dbReference type="InterPro" id="IPR036286">
    <property type="entry name" value="LexA/Signal_pep-like_sf"/>
</dbReference>
<keyword evidence="3 6" id="KW-1133">Transmembrane helix</keyword>
<dbReference type="Proteomes" id="UP000177371">
    <property type="component" value="Unassembled WGS sequence"/>
</dbReference>
<keyword evidence="4 6" id="KW-0472">Membrane</keyword>
<reference evidence="8 9" key="1">
    <citation type="journal article" date="2016" name="Nat. Commun.">
        <title>Thousands of microbial genomes shed light on interconnected biogeochemical processes in an aquifer system.</title>
        <authorList>
            <person name="Anantharaman K."/>
            <person name="Brown C.T."/>
            <person name="Hug L.A."/>
            <person name="Sharon I."/>
            <person name="Castelle C.J."/>
            <person name="Probst A.J."/>
            <person name="Thomas B.C."/>
            <person name="Singh A."/>
            <person name="Wilkins M.J."/>
            <person name="Karaoz U."/>
            <person name="Brodie E.L."/>
            <person name="Williams K.H."/>
            <person name="Hubbard S.S."/>
            <person name="Banfield J.F."/>
        </authorList>
    </citation>
    <scope>NUCLEOTIDE SEQUENCE [LARGE SCALE GENOMIC DNA]</scope>
</reference>
<feature type="transmembrane region" description="Helical" evidence="6">
    <location>
        <begin position="135"/>
        <end position="157"/>
    </location>
</feature>
<evidence type="ECO:0000256" key="3">
    <source>
        <dbReference type="ARBA" id="ARBA00022989"/>
    </source>
</evidence>
<dbReference type="NCBIfam" id="TIGR02228">
    <property type="entry name" value="sigpep_I_arch"/>
    <property type="match status" value="1"/>
</dbReference>
<dbReference type="EMBL" id="MEUT01000033">
    <property type="protein sequence ID" value="OGC50995.1"/>
    <property type="molecule type" value="Genomic_DNA"/>
</dbReference>
<dbReference type="GO" id="GO:0016020">
    <property type="term" value="C:membrane"/>
    <property type="evidence" value="ECO:0007669"/>
    <property type="project" value="UniProtKB-SubCell"/>
</dbReference>
<comment type="subcellular location">
    <subcellularLocation>
        <location evidence="1">Membrane</location>
    </subcellularLocation>
</comment>
<evidence type="ECO:0000256" key="4">
    <source>
        <dbReference type="ARBA" id="ARBA00023136"/>
    </source>
</evidence>
<dbReference type="InterPro" id="IPR019533">
    <property type="entry name" value="Peptidase_S26"/>
</dbReference>
<accession>A0A1F4V1A9</accession>
<dbReference type="InterPro" id="IPR001733">
    <property type="entry name" value="Peptidase_S26B"/>
</dbReference>
<comment type="caution">
    <text evidence="8">The sequence shown here is derived from an EMBL/GenBank/DDBJ whole genome shotgun (WGS) entry which is preliminary data.</text>
</comment>
<proteinExistence type="predicted"/>
<evidence type="ECO:0000256" key="6">
    <source>
        <dbReference type="SAM" id="Phobius"/>
    </source>
</evidence>